<proteinExistence type="predicted"/>
<name>A0A508YI29_LACRH</name>
<dbReference type="PANTHER" id="PTHR32502">
    <property type="entry name" value="N-ACETYLGALACTOSAMINE PERMEASE II COMPONENT-RELATED"/>
    <property type="match status" value="1"/>
</dbReference>
<comment type="caution">
    <text evidence="2">The sequence shown here is derived from an EMBL/GenBank/DDBJ whole genome shotgun (WGS) entry which is preliminary data.</text>
</comment>
<evidence type="ECO:0000256" key="1">
    <source>
        <dbReference type="SAM" id="Phobius"/>
    </source>
</evidence>
<dbReference type="PANTHER" id="PTHR32502:SF26">
    <property type="entry name" value="PHOSPHOTRANSFERASE SYSTEM SUGAR-SPECIFIC EIID COMPONENT"/>
    <property type="match status" value="1"/>
</dbReference>
<keyword evidence="1" id="KW-0472">Membrane</keyword>
<dbReference type="GO" id="GO:0009401">
    <property type="term" value="P:phosphoenolpyruvate-dependent sugar phosphotransferase system"/>
    <property type="evidence" value="ECO:0007669"/>
    <property type="project" value="InterPro"/>
</dbReference>
<dbReference type="EMBL" id="SSHM01000001">
    <property type="protein sequence ID" value="THC79145.1"/>
    <property type="molecule type" value="Genomic_DNA"/>
</dbReference>
<evidence type="ECO:0000313" key="5">
    <source>
        <dbReference type="Proteomes" id="UP000552935"/>
    </source>
</evidence>
<gene>
    <name evidence="3" type="ORF">E6L36_01160</name>
    <name evidence="2" type="ORF">H0N82_00245</name>
</gene>
<feature type="transmembrane region" description="Helical" evidence="1">
    <location>
        <begin position="191"/>
        <end position="211"/>
    </location>
</feature>
<dbReference type="InterPro" id="IPR050303">
    <property type="entry name" value="GatZ_KbaZ_carbometab"/>
</dbReference>
<sequence>MSDQKQNLTNAEMRQVEKLPSNIKRRVLTRFVFGGATGSLNYEKMMALAYCYSVLPAMKFLYRQNPDGLQKALQTQLAFFNTNGIMAPFVIGADLAIEESQGVNSLPTVTGIKTSLMGPLAGIGDTLLLSTPGAIFGGIAASMAVKGNPVGVILWLVVMVAIKCLVIPLYKMGYNSGAKLVTTLRDELTSITDAISVVGLMVVGALIPTVINATVKAKYVAGKLVVNGQHVLDSILPGMIPVLLVLLVYWLLGKKRMTPVRIILVVLVLSIALSAIGFL</sequence>
<dbReference type="Proteomes" id="UP000307517">
    <property type="component" value="Unassembled WGS sequence"/>
</dbReference>
<evidence type="ECO:0000313" key="4">
    <source>
        <dbReference type="Proteomes" id="UP000307517"/>
    </source>
</evidence>
<keyword evidence="1" id="KW-0812">Transmembrane</keyword>
<accession>A0A508YI29</accession>
<dbReference type="PROSITE" id="PS51108">
    <property type="entry name" value="PTS_EIID"/>
    <property type="match status" value="1"/>
</dbReference>
<dbReference type="Pfam" id="PF03613">
    <property type="entry name" value="EIID-AGA"/>
    <property type="match status" value="1"/>
</dbReference>
<evidence type="ECO:0000313" key="2">
    <source>
        <dbReference type="EMBL" id="NZA03580.1"/>
    </source>
</evidence>
<feature type="transmembrane region" description="Helical" evidence="1">
    <location>
        <begin position="151"/>
        <end position="170"/>
    </location>
</feature>
<dbReference type="Proteomes" id="UP000552935">
    <property type="component" value="Unassembled WGS sequence"/>
</dbReference>
<dbReference type="EMBL" id="JACCKI010000001">
    <property type="protein sequence ID" value="NZA03580.1"/>
    <property type="molecule type" value="Genomic_DNA"/>
</dbReference>
<dbReference type="GO" id="GO:0005886">
    <property type="term" value="C:plasma membrane"/>
    <property type="evidence" value="ECO:0007669"/>
    <property type="project" value="TreeGrafter"/>
</dbReference>
<feature type="transmembrane region" description="Helical" evidence="1">
    <location>
        <begin position="231"/>
        <end position="252"/>
    </location>
</feature>
<evidence type="ECO:0000313" key="3">
    <source>
        <dbReference type="EMBL" id="THC79145.1"/>
    </source>
</evidence>
<reference evidence="2 5" key="2">
    <citation type="submission" date="2020-07" db="EMBL/GenBank/DDBJ databases">
        <title>Organ Donor 1.</title>
        <authorList>
            <person name="Marsh A.J."/>
            <person name="Azcarate-Peril M.A."/>
        </authorList>
    </citation>
    <scope>NUCLEOTIDE SEQUENCE [LARGE SCALE GENOMIC DNA]</scope>
    <source>
        <strain evidence="2 5">AMC0712</strain>
    </source>
</reference>
<dbReference type="RefSeq" id="WP_005690822.1">
    <property type="nucleotide sequence ID" value="NZ_CABFNI010000001.1"/>
</dbReference>
<organism evidence="2 5">
    <name type="scientific">Lacticaseibacillus rhamnosus</name>
    <name type="common">Lactobacillus rhamnosus</name>
    <dbReference type="NCBI Taxonomy" id="47715"/>
    <lineage>
        <taxon>Bacteria</taxon>
        <taxon>Bacillati</taxon>
        <taxon>Bacillota</taxon>
        <taxon>Bacilli</taxon>
        <taxon>Lactobacillales</taxon>
        <taxon>Lactobacillaceae</taxon>
        <taxon>Lacticaseibacillus</taxon>
    </lineage>
</organism>
<protein>
    <submittedName>
        <fullName evidence="2">PTS system mannose/fructose/sorbose family transporter subunit IID</fullName>
    </submittedName>
</protein>
<dbReference type="AlphaFoldDB" id="A0A508YI29"/>
<dbReference type="InterPro" id="IPR004704">
    <property type="entry name" value="PTS_IID_man"/>
</dbReference>
<feature type="transmembrane region" description="Helical" evidence="1">
    <location>
        <begin position="126"/>
        <end position="145"/>
    </location>
</feature>
<keyword evidence="1" id="KW-1133">Transmembrane helix</keyword>
<feature type="transmembrane region" description="Helical" evidence="1">
    <location>
        <begin position="259"/>
        <end position="278"/>
    </location>
</feature>
<reference evidence="3 4" key="1">
    <citation type="submission" date="2019-04" db="EMBL/GenBank/DDBJ databases">
        <title>Genome Announcement to Ensure Probiotic Safety of Lactobacillus rhamnosus UBLR-58.</title>
        <authorList>
            <person name="Sulthana A."/>
            <person name="Lakshmi S.G."/>
            <person name="Madempudi R.S."/>
        </authorList>
    </citation>
    <scope>NUCLEOTIDE SEQUENCE [LARGE SCALE GENOMIC DNA]</scope>
    <source>
        <strain evidence="3 4">UBLR-58</strain>
    </source>
</reference>